<keyword evidence="14 16" id="KW-0472">Membrane</keyword>
<protein>
    <recommendedName>
        <fullName evidence="3 16">NADH-ubiquinone oxidoreductase chain 5</fullName>
        <ecNumber evidence="2 16">7.1.1.2</ecNumber>
    </recommendedName>
</protein>
<dbReference type="EMBL" id="MH837536">
    <property type="protein sequence ID" value="QBC73177.1"/>
    <property type="molecule type" value="Genomic_DNA"/>
</dbReference>
<evidence type="ECO:0000256" key="14">
    <source>
        <dbReference type="ARBA" id="ARBA00023136"/>
    </source>
</evidence>
<feature type="transmembrane region" description="Helical" evidence="16">
    <location>
        <begin position="116"/>
        <end position="134"/>
    </location>
</feature>
<evidence type="ECO:0000259" key="18">
    <source>
        <dbReference type="Pfam" id="PF00662"/>
    </source>
</evidence>
<dbReference type="GO" id="GO:0005743">
    <property type="term" value="C:mitochondrial inner membrane"/>
    <property type="evidence" value="ECO:0007669"/>
    <property type="project" value="UniProtKB-SubCell"/>
</dbReference>
<dbReference type="PANTHER" id="PTHR42829:SF2">
    <property type="entry name" value="NADH-UBIQUINONE OXIDOREDUCTASE CHAIN 5"/>
    <property type="match status" value="1"/>
</dbReference>
<evidence type="ECO:0000256" key="5">
    <source>
        <dbReference type="ARBA" id="ARBA00022660"/>
    </source>
</evidence>
<dbReference type="PANTHER" id="PTHR42829">
    <property type="entry name" value="NADH-UBIQUINONE OXIDOREDUCTASE CHAIN 5"/>
    <property type="match status" value="1"/>
</dbReference>
<keyword evidence="4 16" id="KW-0813">Transport</keyword>
<dbReference type="PRINTS" id="PR01434">
    <property type="entry name" value="NADHDHGNASE5"/>
</dbReference>
<evidence type="ECO:0000256" key="10">
    <source>
        <dbReference type="ARBA" id="ARBA00022989"/>
    </source>
</evidence>
<evidence type="ECO:0000256" key="12">
    <source>
        <dbReference type="ARBA" id="ARBA00023075"/>
    </source>
</evidence>
<evidence type="ECO:0000256" key="4">
    <source>
        <dbReference type="ARBA" id="ARBA00022448"/>
    </source>
</evidence>
<feature type="transmembrane region" description="Helical" evidence="16">
    <location>
        <begin position="553"/>
        <end position="573"/>
    </location>
</feature>
<evidence type="ECO:0000256" key="8">
    <source>
        <dbReference type="ARBA" id="ARBA00022967"/>
    </source>
</evidence>
<feature type="domain" description="NADH dehydrogenase subunit 5 C-terminal" evidence="19">
    <location>
        <begin position="394"/>
        <end position="571"/>
    </location>
</feature>
<feature type="transmembrane region" description="Helical" evidence="16">
    <location>
        <begin position="244"/>
        <end position="266"/>
    </location>
</feature>
<keyword evidence="9" id="KW-0249">Electron transport</keyword>
<evidence type="ECO:0000256" key="9">
    <source>
        <dbReference type="ARBA" id="ARBA00022982"/>
    </source>
</evidence>
<evidence type="ECO:0000259" key="17">
    <source>
        <dbReference type="Pfam" id="PF00361"/>
    </source>
</evidence>
<evidence type="ECO:0000256" key="11">
    <source>
        <dbReference type="ARBA" id="ARBA00023027"/>
    </source>
</evidence>
<dbReference type="AlphaFoldDB" id="A0A6B7FQL9"/>
<dbReference type="GO" id="GO:0042773">
    <property type="term" value="P:ATP synthesis coupled electron transport"/>
    <property type="evidence" value="ECO:0007669"/>
    <property type="project" value="InterPro"/>
</dbReference>
<comment type="similarity">
    <text evidence="16">Belongs to the complex I subunit 5 family.</text>
</comment>
<comment type="catalytic activity">
    <reaction evidence="15 16">
        <text>a ubiquinone + NADH + 5 H(+)(in) = a ubiquinol + NAD(+) + 4 H(+)(out)</text>
        <dbReference type="Rhea" id="RHEA:29091"/>
        <dbReference type="Rhea" id="RHEA-COMP:9565"/>
        <dbReference type="Rhea" id="RHEA-COMP:9566"/>
        <dbReference type="ChEBI" id="CHEBI:15378"/>
        <dbReference type="ChEBI" id="CHEBI:16389"/>
        <dbReference type="ChEBI" id="CHEBI:17976"/>
        <dbReference type="ChEBI" id="CHEBI:57540"/>
        <dbReference type="ChEBI" id="CHEBI:57945"/>
        <dbReference type="EC" id="7.1.1.2"/>
    </reaction>
</comment>
<dbReference type="Pfam" id="PF00361">
    <property type="entry name" value="Proton_antipo_M"/>
    <property type="match status" value="1"/>
</dbReference>
<feature type="transmembrane region" description="Helical" evidence="16">
    <location>
        <begin position="12"/>
        <end position="34"/>
    </location>
</feature>
<proteinExistence type="inferred from homology"/>
<keyword evidence="7" id="KW-0999">Mitochondrion inner membrane</keyword>
<dbReference type="Pfam" id="PF00662">
    <property type="entry name" value="Proton_antipo_N"/>
    <property type="match status" value="1"/>
</dbReference>
<dbReference type="GO" id="GO:0008137">
    <property type="term" value="F:NADH dehydrogenase (ubiquinone) activity"/>
    <property type="evidence" value="ECO:0007669"/>
    <property type="project" value="UniProtKB-EC"/>
</dbReference>
<organism evidence="20">
    <name type="scientific">Cocculina subcompressa</name>
    <dbReference type="NCBI Taxonomy" id="216108"/>
    <lineage>
        <taxon>Eukaryota</taxon>
        <taxon>Metazoa</taxon>
        <taxon>Spiralia</taxon>
        <taxon>Lophotrochozoa</taxon>
        <taxon>Mollusca</taxon>
        <taxon>Gastropoda</taxon>
        <taxon>Cocculiniformia</taxon>
        <taxon>Cocculinoidea</taxon>
        <taxon>Cocculinidae</taxon>
        <taxon>Cocculina</taxon>
    </lineage>
</organism>
<keyword evidence="6 16" id="KW-0812">Transmembrane</keyword>
<dbReference type="InterPro" id="IPR001750">
    <property type="entry name" value="ND/Mrp_TM"/>
</dbReference>
<dbReference type="InterPro" id="IPR003945">
    <property type="entry name" value="NU5C-like"/>
</dbReference>
<sequence length="574" mass="63335">MKNSNLVKSSSISSCFLFFYCFFVCPFLLFSVLMNGCQVIEWEMLSISSCLVSVPFILDPIGISFSFVVCFISGCVMLFSSFYMANEVFLSRFIWLVMLFVCSMNALIFIPSSVALLLGWDGLGIVSFALVVYYQNTKSLSAGMLTALANRIGDVALLTGIGLALSGGHWNILFFDNFSYLGGLSICILLAGMTKSAQVPFCSWLPAAMAAPTPVSALVHSSTLVTAGVFLLIRFYYFIEVWEYFNIILIFISVVTLVLAGIGASYEFDLKKVIALSTLSQLGVMMMSLGLGFPMLALFHLFTHALFKAMLFLCAGSIIHSSGDIQDLRLLGGLWKDMPVTVSCLNVANLALCGAPFVGGFYSKDLILEMMMFSPCNMFIIFMGLLATGLTCLYSLRLSYFSLWGPLGRLSVGSASDEDLKCSFSMIFLTILTIFGSLVIQESMIGFSEVIVIPFVYKMSIFFVIGVGGVLAFLLVEKSFVKEPYGKNSTSFFSLMWFFSLISTHPFSLLSMKSSETMLKQLDYGWLEVVGGKGVFSGVKFISSINQEIQKSIINSFIFSMFLMFLCLFILYLK</sequence>
<feature type="transmembrane region" description="Helical" evidence="16">
    <location>
        <begin position="155"/>
        <end position="172"/>
    </location>
</feature>
<feature type="transmembrane region" description="Helical" evidence="16">
    <location>
        <begin position="273"/>
        <end position="293"/>
    </location>
</feature>
<feature type="transmembrane region" description="Helical" evidence="16">
    <location>
        <begin position="215"/>
        <end position="238"/>
    </location>
</feature>
<dbReference type="InterPro" id="IPR001516">
    <property type="entry name" value="Proton_antipo_N"/>
</dbReference>
<feature type="transmembrane region" description="Helical" evidence="16">
    <location>
        <begin position="61"/>
        <end position="81"/>
    </location>
</feature>
<evidence type="ECO:0000256" key="7">
    <source>
        <dbReference type="ARBA" id="ARBA00022792"/>
    </source>
</evidence>
<name>A0A6B7FQL9_9GAST</name>
<dbReference type="EC" id="7.1.1.2" evidence="2 16"/>
<evidence type="ECO:0000256" key="3">
    <source>
        <dbReference type="ARBA" id="ARBA00021096"/>
    </source>
</evidence>
<dbReference type="GO" id="GO:0015990">
    <property type="term" value="P:electron transport coupled proton transport"/>
    <property type="evidence" value="ECO:0007669"/>
    <property type="project" value="TreeGrafter"/>
</dbReference>
<feature type="domain" description="NADH:quinone oxidoreductase/Mrp antiporter transmembrane" evidence="17">
    <location>
        <begin position="114"/>
        <end position="391"/>
    </location>
</feature>
<geneLocation type="mitochondrion" evidence="20"/>
<reference evidence="20" key="1">
    <citation type="journal article" date="2019" name="Mol. Phylogenet. Evol.">
        <title>Incorporation of deep-sea and small-sized species provides new insights into gastropods phylogeny.</title>
        <authorList>
            <person name="Lee H."/>
            <person name="Chen W.J."/>
            <person name="Puillandre N."/>
            <person name="Aznar-Cormano L."/>
            <person name="Tsai M.H."/>
            <person name="Samadi S."/>
        </authorList>
    </citation>
    <scope>NUCLEOTIDE SEQUENCE</scope>
</reference>
<evidence type="ECO:0000256" key="2">
    <source>
        <dbReference type="ARBA" id="ARBA00012944"/>
    </source>
</evidence>
<keyword evidence="5" id="KW-0679">Respiratory chain</keyword>
<evidence type="ECO:0000256" key="15">
    <source>
        <dbReference type="ARBA" id="ARBA00049551"/>
    </source>
</evidence>
<keyword evidence="11 16" id="KW-0520">NAD</keyword>
<evidence type="ECO:0000256" key="16">
    <source>
        <dbReference type="RuleBase" id="RU003404"/>
    </source>
</evidence>
<evidence type="ECO:0000256" key="6">
    <source>
        <dbReference type="ARBA" id="ARBA00022692"/>
    </source>
</evidence>
<feature type="transmembrane region" description="Helical" evidence="16">
    <location>
        <begin position="93"/>
        <end position="110"/>
    </location>
</feature>
<feature type="transmembrane region" description="Helical" evidence="16">
    <location>
        <begin position="452"/>
        <end position="475"/>
    </location>
</feature>
<comment type="subcellular location">
    <subcellularLocation>
        <location evidence="1">Mitochondrion inner membrane</location>
        <topology evidence="1">Multi-pass membrane protein</topology>
    </subcellularLocation>
</comment>
<accession>A0A6B7FQL9</accession>
<evidence type="ECO:0000313" key="20">
    <source>
        <dbReference type="EMBL" id="QBC73177.1"/>
    </source>
</evidence>
<keyword evidence="13 16" id="KW-0496">Mitochondrion</keyword>
<dbReference type="InterPro" id="IPR010934">
    <property type="entry name" value="NADH_DH_su5_C"/>
</dbReference>
<keyword evidence="8" id="KW-1278">Translocase</keyword>
<feature type="domain" description="NADH-Ubiquinone oxidoreductase (complex I) chain 5 N-terminal" evidence="18">
    <location>
        <begin position="45"/>
        <end position="93"/>
    </location>
</feature>
<comment type="function">
    <text evidence="16">Core subunit of the mitochondrial membrane respiratory chain NADH dehydrogenase (Complex I) which catalyzes electron transfer from NADH through the respiratory chain, using ubiquinone as an electron acceptor. Essential for the catalytic activity and assembly of complex I.</text>
</comment>
<keyword evidence="10 16" id="KW-1133">Transmembrane helix</keyword>
<evidence type="ECO:0000256" key="13">
    <source>
        <dbReference type="ARBA" id="ARBA00023128"/>
    </source>
</evidence>
<evidence type="ECO:0000256" key="1">
    <source>
        <dbReference type="ARBA" id="ARBA00004448"/>
    </source>
</evidence>
<dbReference type="GO" id="GO:0003954">
    <property type="term" value="F:NADH dehydrogenase activity"/>
    <property type="evidence" value="ECO:0007669"/>
    <property type="project" value="TreeGrafter"/>
</dbReference>
<feature type="transmembrane region" description="Helical" evidence="16">
    <location>
        <begin position="423"/>
        <end position="440"/>
    </location>
</feature>
<dbReference type="Pfam" id="PF06455">
    <property type="entry name" value="NADH5_C"/>
    <property type="match status" value="1"/>
</dbReference>
<feature type="transmembrane region" description="Helical" evidence="16">
    <location>
        <begin position="379"/>
        <end position="403"/>
    </location>
</feature>
<evidence type="ECO:0000259" key="19">
    <source>
        <dbReference type="Pfam" id="PF06455"/>
    </source>
</evidence>
<gene>
    <name evidence="20" type="primary">ND5</name>
</gene>
<feature type="transmembrane region" description="Helical" evidence="16">
    <location>
        <begin position="495"/>
        <end position="512"/>
    </location>
</feature>
<keyword evidence="12 16" id="KW-0830">Ubiquinone</keyword>